<name>A0A970B8K3_9GAMM</name>
<dbReference type="EMBL" id="JAAVXB010000002">
    <property type="protein sequence ID" value="NKF21471.1"/>
    <property type="molecule type" value="Genomic_DNA"/>
</dbReference>
<feature type="transmembrane region" description="Helical" evidence="2">
    <location>
        <begin position="107"/>
        <end position="134"/>
    </location>
</feature>
<feature type="signal peptide" evidence="3">
    <location>
        <begin position="1"/>
        <end position="25"/>
    </location>
</feature>
<reference evidence="4" key="1">
    <citation type="submission" date="2020-03" db="EMBL/GenBank/DDBJ databases">
        <title>Solimonas marina sp. nov., isolated from deep seawater of the Pacific Ocean.</title>
        <authorList>
            <person name="Liu X."/>
            <person name="Lai Q."/>
            <person name="Sun F."/>
            <person name="Gai Y."/>
            <person name="Li G."/>
            <person name="Shao Z."/>
        </authorList>
    </citation>
    <scope>NUCLEOTIDE SEQUENCE</scope>
    <source>
        <strain evidence="4">C16B3</strain>
    </source>
</reference>
<evidence type="ECO:0000313" key="5">
    <source>
        <dbReference type="Proteomes" id="UP000653472"/>
    </source>
</evidence>
<keyword evidence="2" id="KW-0472">Membrane</keyword>
<evidence type="ECO:0000256" key="2">
    <source>
        <dbReference type="SAM" id="Phobius"/>
    </source>
</evidence>
<proteinExistence type="predicted"/>
<dbReference type="Proteomes" id="UP000653472">
    <property type="component" value="Unassembled WGS sequence"/>
</dbReference>
<evidence type="ECO:0000313" key="4">
    <source>
        <dbReference type="EMBL" id="NKF21471.1"/>
    </source>
</evidence>
<evidence type="ECO:0000256" key="1">
    <source>
        <dbReference type="SAM" id="MobiDB-lite"/>
    </source>
</evidence>
<accession>A0A970B8K3</accession>
<keyword evidence="3" id="KW-0732">Signal</keyword>
<sequence>MMSVRPTVVFAAALLGAALVSPAFAADQAPAAAPPAPAQQQKPDAPPAATPPAQQQNQQAQQAPAEPQPVYIDEIGKDGRLRTNVRVEIVRSPPSIDTVLSGMKKVAMLATSAILMLLASGLFGAAVAGVVLLVRRRRELRAEA</sequence>
<keyword evidence="2" id="KW-1133">Transmembrane helix</keyword>
<evidence type="ECO:0000256" key="3">
    <source>
        <dbReference type="SAM" id="SignalP"/>
    </source>
</evidence>
<gene>
    <name evidence="4" type="ORF">G7Y82_04010</name>
</gene>
<protein>
    <submittedName>
        <fullName evidence="4">Uncharacterized protein</fullName>
    </submittedName>
</protein>
<keyword evidence="2" id="KW-0812">Transmembrane</keyword>
<keyword evidence="5" id="KW-1185">Reference proteome</keyword>
<feature type="compositionally biased region" description="Low complexity" evidence="1">
    <location>
        <begin position="51"/>
        <end position="69"/>
    </location>
</feature>
<dbReference type="AlphaFoldDB" id="A0A970B8K3"/>
<feature type="chain" id="PRO_5037447747" evidence="3">
    <location>
        <begin position="26"/>
        <end position="144"/>
    </location>
</feature>
<dbReference type="RefSeq" id="WP_168146735.1">
    <property type="nucleotide sequence ID" value="NZ_JAAVXB010000002.1"/>
</dbReference>
<comment type="caution">
    <text evidence="4">The sequence shown here is derived from an EMBL/GenBank/DDBJ whole genome shotgun (WGS) entry which is preliminary data.</text>
</comment>
<organism evidence="4 5">
    <name type="scientific">Solimonas marina</name>
    <dbReference type="NCBI Taxonomy" id="2714601"/>
    <lineage>
        <taxon>Bacteria</taxon>
        <taxon>Pseudomonadati</taxon>
        <taxon>Pseudomonadota</taxon>
        <taxon>Gammaproteobacteria</taxon>
        <taxon>Nevskiales</taxon>
        <taxon>Nevskiaceae</taxon>
        <taxon>Solimonas</taxon>
    </lineage>
</organism>
<feature type="region of interest" description="Disordered" evidence="1">
    <location>
        <begin position="30"/>
        <end position="69"/>
    </location>
</feature>